<gene>
    <name evidence="2" type="ORF">GCM10010274_44170</name>
</gene>
<dbReference type="EMBL" id="BMTP01000011">
    <property type="protein sequence ID" value="GGU50566.1"/>
    <property type="molecule type" value="Genomic_DNA"/>
</dbReference>
<dbReference type="AlphaFoldDB" id="A0A918M5N0"/>
<evidence type="ECO:0000256" key="1">
    <source>
        <dbReference type="SAM" id="MobiDB-lite"/>
    </source>
</evidence>
<keyword evidence="3" id="KW-1185">Reference proteome</keyword>
<reference evidence="2" key="2">
    <citation type="submission" date="2020-09" db="EMBL/GenBank/DDBJ databases">
        <authorList>
            <person name="Sun Q."/>
            <person name="Ohkuma M."/>
        </authorList>
    </citation>
    <scope>NUCLEOTIDE SEQUENCE</scope>
    <source>
        <strain evidence="2">JCM 4391</strain>
    </source>
</reference>
<evidence type="ECO:0000313" key="3">
    <source>
        <dbReference type="Proteomes" id="UP000636661"/>
    </source>
</evidence>
<evidence type="ECO:0000313" key="2">
    <source>
        <dbReference type="EMBL" id="GGU50566.1"/>
    </source>
</evidence>
<reference evidence="2" key="1">
    <citation type="journal article" date="2014" name="Int. J. Syst. Evol. Microbiol.">
        <title>Complete genome sequence of Corynebacterium casei LMG S-19264T (=DSM 44701T), isolated from a smear-ripened cheese.</title>
        <authorList>
            <consortium name="US DOE Joint Genome Institute (JGI-PGF)"/>
            <person name="Walter F."/>
            <person name="Albersmeier A."/>
            <person name="Kalinowski J."/>
            <person name="Ruckert C."/>
        </authorList>
    </citation>
    <scope>NUCLEOTIDE SEQUENCE</scope>
    <source>
        <strain evidence="2">JCM 4391</strain>
    </source>
</reference>
<dbReference type="Proteomes" id="UP000636661">
    <property type="component" value="Unassembled WGS sequence"/>
</dbReference>
<sequence length="83" mass="9393">MGHRTVREPFPTRPRGPRGGGPYELMKLLADGFEAEITHVGQELRPVDRSSMIDLFTTSLRYLPRELHEPHELSADRAGPDAR</sequence>
<proteinExistence type="predicted"/>
<comment type="caution">
    <text evidence="2">The sequence shown here is derived from an EMBL/GenBank/DDBJ whole genome shotgun (WGS) entry which is preliminary data.</text>
</comment>
<name>A0A918M5N0_9ACTN</name>
<organism evidence="2 3">
    <name type="scientific">Streptomyces lavendofoliae</name>
    <dbReference type="NCBI Taxonomy" id="67314"/>
    <lineage>
        <taxon>Bacteria</taxon>
        <taxon>Bacillati</taxon>
        <taxon>Actinomycetota</taxon>
        <taxon>Actinomycetes</taxon>
        <taxon>Kitasatosporales</taxon>
        <taxon>Streptomycetaceae</taxon>
        <taxon>Streptomyces</taxon>
    </lineage>
</organism>
<protein>
    <submittedName>
        <fullName evidence="2">Uncharacterized protein</fullName>
    </submittedName>
</protein>
<feature type="region of interest" description="Disordered" evidence="1">
    <location>
        <begin position="1"/>
        <end position="21"/>
    </location>
</feature>
<accession>A0A918M5N0</accession>